<dbReference type="EMBL" id="JAWONS010000167">
    <property type="protein sequence ID" value="MDW2798042.1"/>
    <property type="molecule type" value="Genomic_DNA"/>
</dbReference>
<dbReference type="Gene3D" id="3.30.70.1710">
    <property type="match status" value="1"/>
</dbReference>
<name>A0ABU4GP80_9CLOT</name>
<sequence>MKDEALGLIEVIGLLAAVEAADTGLKSANVSLVGIENATGAYFTVKFCGDVGAVKAAVTSARVNAEKVGTVVSAHVIPRLSAGLKGWLMTEESAKVEEATQVESSEKPAEEKEKIADSESENEKNPAYTCNLCKDPKCPREKGQMEKLCIHARGKRGNGT</sequence>
<feature type="compositionally biased region" description="Basic and acidic residues" evidence="4">
    <location>
        <begin position="95"/>
        <end position="124"/>
    </location>
</feature>
<evidence type="ECO:0000256" key="1">
    <source>
        <dbReference type="ARBA" id="ARBA00024322"/>
    </source>
</evidence>
<dbReference type="RefSeq" id="WP_318064281.1">
    <property type="nucleotide sequence ID" value="NZ_JAWONS010000167.1"/>
</dbReference>
<dbReference type="CDD" id="cd07045">
    <property type="entry name" value="BMC_CcmK_like"/>
    <property type="match status" value="1"/>
</dbReference>
<dbReference type="InterPro" id="IPR044872">
    <property type="entry name" value="CcmK/CsoS1_BMC"/>
</dbReference>
<keyword evidence="7" id="KW-1185">Reference proteome</keyword>
<dbReference type="PANTHER" id="PTHR33941:SF11">
    <property type="entry name" value="BACTERIAL MICROCOMPARTMENT SHELL PROTEIN PDUJ"/>
    <property type="match status" value="1"/>
</dbReference>
<dbReference type="SUPFAM" id="SSF143414">
    <property type="entry name" value="CcmK-like"/>
    <property type="match status" value="1"/>
</dbReference>
<accession>A0ABU4GP80</accession>
<dbReference type="SMART" id="SM00877">
    <property type="entry name" value="BMC"/>
    <property type="match status" value="1"/>
</dbReference>
<comment type="caution">
    <text evidence="6">The sequence shown here is derived from an EMBL/GenBank/DDBJ whole genome shotgun (WGS) entry which is preliminary data.</text>
</comment>
<proteinExistence type="inferred from homology"/>
<organism evidence="6 7">
    <name type="scientific">Clostridium boliviensis</name>
    <dbReference type="NCBI Taxonomy" id="318465"/>
    <lineage>
        <taxon>Bacteria</taxon>
        <taxon>Bacillati</taxon>
        <taxon>Bacillota</taxon>
        <taxon>Clostridia</taxon>
        <taxon>Eubacteriales</taxon>
        <taxon>Clostridiaceae</taxon>
        <taxon>Clostridium</taxon>
    </lineage>
</organism>
<feature type="domain" description="BMC" evidence="5">
    <location>
        <begin position="5"/>
        <end position="89"/>
    </location>
</feature>
<comment type="subcellular location">
    <subcellularLocation>
        <location evidence="1">Bacterial microcompartment</location>
    </subcellularLocation>
</comment>
<comment type="similarity">
    <text evidence="3">Belongs to the bacterial microcompartments protein family.</text>
</comment>
<dbReference type="Proteomes" id="UP001276854">
    <property type="component" value="Unassembled WGS sequence"/>
</dbReference>
<dbReference type="PROSITE" id="PS51930">
    <property type="entry name" value="BMC_2"/>
    <property type="match status" value="1"/>
</dbReference>
<evidence type="ECO:0000313" key="7">
    <source>
        <dbReference type="Proteomes" id="UP001276854"/>
    </source>
</evidence>
<evidence type="ECO:0000259" key="5">
    <source>
        <dbReference type="PROSITE" id="PS51930"/>
    </source>
</evidence>
<dbReference type="InterPro" id="IPR037233">
    <property type="entry name" value="CcmK-like_sf"/>
</dbReference>
<dbReference type="Pfam" id="PF00936">
    <property type="entry name" value="BMC"/>
    <property type="match status" value="1"/>
</dbReference>
<reference evidence="6 7" key="1">
    <citation type="submission" date="2023-10" db="EMBL/GenBank/DDBJ databases">
        <title>A novel Glycoside Hydrolase 43-Like Enzyme from Clostrdium boliviensis is an Endo-xylanase, and a Candidate for Xylooligosaccharides Production from Different Xylan Substrates.</title>
        <authorList>
            <person name="Alvarez M.T."/>
            <person name="Rocabado-Villegas L.R."/>
            <person name="Salas-Veizaga D.M."/>
            <person name="Linares-Pasten J.A."/>
            <person name="Gudmundsdottir E.E."/>
            <person name="Hreggvidsson G.O."/>
            <person name="Adlercreutz P."/>
            <person name="Nordberg Karlsson E."/>
        </authorList>
    </citation>
    <scope>NUCLEOTIDE SEQUENCE [LARGE SCALE GENOMIC DNA]</scope>
    <source>
        <strain evidence="6 7">E-1</strain>
    </source>
</reference>
<dbReference type="InterPro" id="IPR050575">
    <property type="entry name" value="BMC_shell"/>
</dbReference>
<evidence type="ECO:0000256" key="2">
    <source>
        <dbReference type="ARBA" id="ARBA00024446"/>
    </source>
</evidence>
<dbReference type="InterPro" id="IPR000249">
    <property type="entry name" value="BMC_dom"/>
</dbReference>
<keyword evidence="2" id="KW-1283">Bacterial microcompartment</keyword>
<feature type="region of interest" description="Disordered" evidence="4">
    <location>
        <begin position="95"/>
        <end position="128"/>
    </location>
</feature>
<evidence type="ECO:0000256" key="3">
    <source>
        <dbReference type="PROSITE-ProRule" id="PRU01278"/>
    </source>
</evidence>
<evidence type="ECO:0000313" key="6">
    <source>
        <dbReference type="EMBL" id="MDW2798042.1"/>
    </source>
</evidence>
<gene>
    <name evidence="6" type="ORF">RZO55_10685</name>
</gene>
<protein>
    <submittedName>
        <fullName evidence="6">BMC domain-containing protein</fullName>
    </submittedName>
</protein>
<evidence type="ECO:0000256" key="4">
    <source>
        <dbReference type="SAM" id="MobiDB-lite"/>
    </source>
</evidence>
<dbReference type="PANTHER" id="PTHR33941">
    <property type="entry name" value="PROPANEDIOL UTILIZATION PROTEIN PDUA"/>
    <property type="match status" value="1"/>
</dbReference>